<gene>
    <name evidence="1" type="ORF">PVOR_13904</name>
</gene>
<accession>A0A2R9SVV1</accession>
<dbReference type="KEGG" id="pvo:PVOR_13904"/>
<evidence type="ECO:0000313" key="2">
    <source>
        <dbReference type="Proteomes" id="UP000003094"/>
    </source>
</evidence>
<reference evidence="1 2" key="1">
    <citation type="journal article" date="2010" name="BMC Genomics">
        <title>Genome sequence of the pattern forming Paenibacillus vortex bacterium reveals potential for thriving in complex environments.</title>
        <authorList>
            <person name="Sirota-Madi A."/>
            <person name="Olender T."/>
            <person name="Helman Y."/>
            <person name="Ingham C."/>
            <person name="Brainis I."/>
            <person name="Roth D."/>
            <person name="Hagi E."/>
            <person name="Brodsky L."/>
            <person name="Leshkowitz D."/>
            <person name="Galatenko V."/>
            <person name="Nikolaev V."/>
            <person name="Mugasimangalam R.C."/>
            <person name="Bransburg-Zabary S."/>
            <person name="Gutnick D.L."/>
            <person name="Lancet D."/>
            <person name="Ben-Jacob E."/>
        </authorList>
    </citation>
    <scope>NUCLEOTIDE SEQUENCE [LARGE SCALE GENOMIC DNA]</scope>
    <source>
        <strain evidence="1 2">V453</strain>
    </source>
</reference>
<dbReference type="Proteomes" id="UP000003094">
    <property type="component" value="Unassembled WGS sequence"/>
</dbReference>
<sequence length="22" mass="2575">MTLQHESAIEAYEKKHGDRLFA</sequence>
<evidence type="ECO:0000313" key="1">
    <source>
        <dbReference type="EMBL" id="EFU41463.1"/>
    </source>
</evidence>
<protein>
    <submittedName>
        <fullName evidence="1">Uncharacterized protein</fullName>
    </submittedName>
</protein>
<dbReference type="EMBL" id="ADHJ01000020">
    <property type="protein sequence ID" value="EFU41463.1"/>
    <property type="molecule type" value="Genomic_DNA"/>
</dbReference>
<keyword evidence="2" id="KW-1185">Reference proteome</keyword>
<organism evidence="1 2">
    <name type="scientific">Paenibacillus vortex V453</name>
    <dbReference type="NCBI Taxonomy" id="715225"/>
    <lineage>
        <taxon>Bacteria</taxon>
        <taxon>Bacillati</taxon>
        <taxon>Bacillota</taxon>
        <taxon>Bacilli</taxon>
        <taxon>Bacillales</taxon>
        <taxon>Paenibacillaceae</taxon>
        <taxon>Paenibacillus</taxon>
    </lineage>
</organism>
<comment type="caution">
    <text evidence="1">The sequence shown here is derived from an EMBL/GenBank/DDBJ whole genome shotgun (WGS) entry which is preliminary data.</text>
</comment>
<proteinExistence type="predicted"/>
<dbReference type="AlphaFoldDB" id="A0A2R9SVV1"/>
<name>A0A2R9SVV1_9BACL</name>